<dbReference type="InterPro" id="IPR050749">
    <property type="entry name" value="Glycosyl_Hydrolase_47"/>
</dbReference>
<dbReference type="InterPro" id="IPR012341">
    <property type="entry name" value="6hp_glycosidase-like_sf"/>
</dbReference>
<dbReference type="EMBL" id="CP046238">
    <property type="protein sequence ID" value="WFD49355.1"/>
    <property type="molecule type" value="Genomic_DNA"/>
</dbReference>
<keyword evidence="8" id="KW-1133">Transmembrane helix</keyword>
<evidence type="ECO:0000313" key="9">
    <source>
        <dbReference type="EMBL" id="WFD49355.1"/>
    </source>
</evidence>
<feature type="compositionally biased region" description="Pro residues" evidence="7">
    <location>
        <begin position="135"/>
        <end position="144"/>
    </location>
</feature>
<dbReference type="InterPro" id="IPR001382">
    <property type="entry name" value="Glyco_hydro_47"/>
</dbReference>
<name>A0ABY8EZ14_MALFU</name>
<comment type="pathway">
    <text evidence="2">Protein modification; protein glycosylation.</text>
</comment>
<dbReference type="SUPFAM" id="SSF48225">
    <property type="entry name" value="Seven-hairpin glycosidases"/>
    <property type="match status" value="1"/>
</dbReference>
<keyword evidence="5" id="KW-1015">Disulfide bond</keyword>
<evidence type="ECO:0000256" key="1">
    <source>
        <dbReference type="ARBA" id="ARBA00001913"/>
    </source>
</evidence>
<keyword evidence="6 9" id="KW-0326">Glycosidase</keyword>
<keyword evidence="10" id="KW-1185">Reference proteome</keyword>
<dbReference type="Gene3D" id="1.50.10.10">
    <property type="match status" value="1"/>
</dbReference>
<dbReference type="PANTHER" id="PTHR11742">
    <property type="entry name" value="MANNOSYL-OLIGOSACCHARIDE ALPHA-1,2-MANNOSIDASE-RELATED"/>
    <property type="match status" value="1"/>
</dbReference>
<feature type="compositionally biased region" description="Basic and acidic residues" evidence="7">
    <location>
        <begin position="166"/>
        <end position="184"/>
    </location>
</feature>
<comment type="cofactor">
    <cofactor evidence="1">
        <name>Ca(2+)</name>
        <dbReference type="ChEBI" id="CHEBI:29108"/>
    </cofactor>
</comment>
<sequence>MTVLRGPAVPQAPAFGEIAVPPQRRDGPRRIVRACFLLLALGVLIRVWLAVRTRTHDDWADAPGMPPATAPMYPHPSYAIDPASDVTLTADAFPPQLPRNAKPLKALAKVYAHGDPHRGEIPGKKRMLLDAPPPLVAPPRPPRPPELEAGAWTYRPWTRAQNGSRTRAEDAEHADRQPVPRDWRPPPYDDWAPPLAELSRKAPPLPRVQFAFADARKHSGRARDPARDALVAERQALVRSAFVRAWQGYKQHAWGADELRPVSMKPNNNFNGWGATIVDALDTLLVMGLHEEYDLARNHVRDIDFHYVGGERSAYGQHDGRVPVFETGIRYLGGFLAAYDLSGDALMLDRAEELAQLILPAFDTLTGLPVGRMRFDEPSNFTDPRGRHESVVLAEATSMLLEFTRLWQVTGNRTYFDRVQRVTDFVDRNLTDKSELGTLMTTRIYPESYALAGKYTFGGQADSYYEYLVKQHQLLGGRLPQYARMYGAAIDDALQHLIKDVHVVPHAPALAVFTETYGPKSRYEPKLEHLGCFAGGMLGLGARLLPGRARDLNVARRITETCWWAYNATRTGLGAEDTVFYRPHDTDRFALVDGPNGTRVHGDPAGHPQVGVRGSTSAYYNRPETIESVWYMYRLTGDPVWQERGWQMFAAWVTHALVPSGVSAIGNVHRVPTTFLDSMESFTLAETFKYYYLLFSPPELLSLDEFVLTTEAHPLRAPRGGRFARATGTPPGMRAWSPPHACAHDAYCGGETHQPHGALTNAQRHDLHERWQHRNESTGLPAAVQQKIHEMINKQREKVEKQLAEQPLPGAGAPEPHGVA</sequence>
<keyword evidence="4 6" id="KW-0378">Hydrolase</keyword>
<keyword evidence="8" id="KW-0472">Membrane</keyword>
<evidence type="ECO:0000256" key="6">
    <source>
        <dbReference type="RuleBase" id="RU361193"/>
    </source>
</evidence>
<dbReference type="PANTHER" id="PTHR11742:SF103">
    <property type="entry name" value="ENDOPLASMIC RETICULUM MANNOSIDASE MNL2-RELATED"/>
    <property type="match status" value="1"/>
</dbReference>
<dbReference type="PRINTS" id="PR00747">
    <property type="entry name" value="GLYHDRLASE47"/>
</dbReference>
<protein>
    <recommendedName>
        <fullName evidence="6">alpha-1,2-Mannosidase</fullName>
        <ecNumber evidence="6">3.2.1.-</ecNumber>
    </recommendedName>
</protein>
<proteinExistence type="inferred from homology"/>
<keyword evidence="8" id="KW-0812">Transmembrane</keyword>
<feature type="region of interest" description="Disordered" evidence="7">
    <location>
        <begin position="797"/>
        <end position="820"/>
    </location>
</feature>
<dbReference type="EC" id="3.2.1.-" evidence="6"/>
<evidence type="ECO:0000256" key="5">
    <source>
        <dbReference type="ARBA" id="ARBA00023157"/>
    </source>
</evidence>
<evidence type="ECO:0000256" key="4">
    <source>
        <dbReference type="ARBA" id="ARBA00022801"/>
    </source>
</evidence>
<feature type="transmembrane region" description="Helical" evidence="8">
    <location>
        <begin position="31"/>
        <end position="49"/>
    </location>
</feature>
<accession>A0ABY8EZ14</accession>
<evidence type="ECO:0000256" key="2">
    <source>
        <dbReference type="ARBA" id="ARBA00004922"/>
    </source>
</evidence>
<evidence type="ECO:0000256" key="3">
    <source>
        <dbReference type="ARBA" id="ARBA00007658"/>
    </source>
</evidence>
<comment type="similarity">
    <text evidence="3 6">Belongs to the glycosyl hydrolase 47 family.</text>
</comment>
<dbReference type="Proteomes" id="UP000818624">
    <property type="component" value="Chromosome 5"/>
</dbReference>
<dbReference type="InterPro" id="IPR036026">
    <property type="entry name" value="Seven-hairpin_glycosidases"/>
</dbReference>
<dbReference type="GO" id="GO:0004571">
    <property type="term" value="F:mannosyl-oligosaccharide 1,2-alpha-mannosidase activity"/>
    <property type="evidence" value="ECO:0007669"/>
    <property type="project" value="UniProtKB-EC"/>
</dbReference>
<evidence type="ECO:0000313" key="10">
    <source>
        <dbReference type="Proteomes" id="UP000818624"/>
    </source>
</evidence>
<evidence type="ECO:0000256" key="7">
    <source>
        <dbReference type="SAM" id="MobiDB-lite"/>
    </source>
</evidence>
<dbReference type="Pfam" id="PF01532">
    <property type="entry name" value="Glyco_hydro_47"/>
    <property type="match status" value="1"/>
</dbReference>
<evidence type="ECO:0000256" key="8">
    <source>
        <dbReference type="SAM" id="Phobius"/>
    </source>
</evidence>
<feature type="region of interest" description="Disordered" evidence="7">
    <location>
        <begin position="135"/>
        <end position="188"/>
    </location>
</feature>
<organism evidence="9 10">
    <name type="scientific">Malassezia furfur</name>
    <name type="common">Pityriasis versicolor infection agent</name>
    <name type="synonym">Pityrosporum furfur</name>
    <dbReference type="NCBI Taxonomy" id="55194"/>
    <lineage>
        <taxon>Eukaryota</taxon>
        <taxon>Fungi</taxon>
        <taxon>Dikarya</taxon>
        <taxon>Basidiomycota</taxon>
        <taxon>Ustilaginomycotina</taxon>
        <taxon>Malasseziomycetes</taxon>
        <taxon>Malasseziales</taxon>
        <taxon>Malasseziaceae</taxon>
        <taxon>Malassezia</taxon>
    </lineage>
</organism>
<gene>
    <name evidence="9" type="ORF">GLX27_004035</name>
</gene>
<reference evidence="9 10" key="1">
    <citation type="journal article" date="2020" name="Elife">
        <title>Loss of centromere function drives karyotype evolution in closely related Malassezia species.</title>
        <authorList>
            <person name="Sankaranarayanan S.R."/>
            <person name="Ianiri G."/>
            <person name="Coelho M.A."/>
            <person name="Reza M.H."/>
            <person name="Thimmappa B.C."/>
            <person name="Ganguly P."/>
            <person name="Vadnala R.N."/>
            <person name="Sun S."/>
            <person name="Siddharthan R."/>
            <person name="Tellgren-Roth C."/>
            <person name="Dawson T.L."/>
            <person name="Heitman J."/>
            <person name="Sanyal K."/>
        </authorList>
    </citation>
    <scope>NUCLEOTIDE SEQUENCE [LARGE SCALE GENOMIC DNA]</scope>
    <source>
        <strain evidence="9">CBS14141</strain>
    </source>
</reference>